<dbReference type="EMBL" id="JAPFFF010000003">
    <property type="protein sequence ID" value="KAK8894683.1"/>
    <property type="molecule type" value="Genomic_DNA"/>
</dbReference>
<dbReference type="PANTHER" id="PTHR45632:SF3">
    <property type="entry name" value="KELCH-LIKE PROTEIN 32"/>
    <property type="match status" value="1"/>
</dbReference>
<keyword evidence="1" id="KW-0880">Kelch repeat</keyword>
<gene>
    <name evidence="4" type="ORF">M9Y10_023120</name>
</gene>
<feature type="domain" description="BTB" evidence="3">
    <location>
        <begin position="25"/>
        <end position="94"/>
    </location>
</feature>
<protein>
    <recommendedName>
        <fullName evidence="3">BTB domain-containing protein</fullName>
    </recommendedName>
</protein>
<evidence type="ECO:0000313" key="4">
    <source>
        <dbReference type="EMBL" id="KAK8894683.1"/>
    </source>
</evidence>
<evidence type="ECO:0000256" key="1">
    <source>
        <dbReference type="ARBA" id="ARBA00022441"/>
    </source>
</evidence>
<keyword evidence="5" id="KW-1185">Reference proteome</keyword>
<dbReference type="Pfam" id="PF00651">
    <property type="entry name" value="BTB"/>
    <property type="match status" value="1"/>
</dbReference>
<dbReference type="CDD" id="cd18186">
    <property type="entry name" value="BTB_POZ_ZBTB_KLHL-like"/>
    <property type="match status" value="1"/>
</dbReference>
<sequence>MEEKISIQDYIPVRFSELRKNDQFIDCILESSEGENIKAHRAVLARYSQWFREYFLEHDDKSVKIHKVTLPINPDKVMEQIIDFLYDGHLHFTVHSIVSFLYCSDFYKIDILEQIASNHLVEAISENTALFFAQKLIEFNLTSKYILLAPVIASQIKKIISNEPSILSKKKIFSSLNPRLFHEVLMQKELCELDDFIKAQIIDEFVGDKTDLAEVDKHFLASVIEWGTPNTNGPGSNSYKILVNFKCNWVPANISRPLFLYAINVRRENLKALEKIIKNPTKKTDKNKTTSRWFLFPWLHEIEYSSPCASNPQIDIIDFISRLGYLNSKIDSVDYGLFFTNSSMPVSPIFNPQNAFRDDKEFLTQINGDDLPFISVDFGPQCLISADQINIRCHPTEKENSEARVRPPPSPLSIIGQLKGHDPEVLAKSIKYETLKASGDERTIQIAPKNPFQKLTIAQDTKAKFGSNVLRVFNIEIHGQFLP</sequence>
<evidence type="ECO:0000259" key="3">
    <source>
        <dbReference type="PROSITE" id="PS50097"/>
    </source>
</evidence>
<name>A0ABR2KU61_9EUKA</name>
<dbReference type="PROSITE" id="PS50097">
    <property type="entry name" value="BTB"/>
    <property type="match status" value="1"/>
</dbReference>
<evidence type="ECO:0000313" key="5">
    <source>
        <dbReference type="Proteomes" id="UP001470230"/>
    </source>
</evidence>
<dbReference type="Gene3D" id="3.30.710.10">
    <property type="entry name" value="Potassium Channel Kv1.1, Chain A"/>
    <property type="match status" value="1"/>
</dbReference>
<reference evidence="4 5" key="1">
    <citation type="submission" date="2024-04" db="EMBL/GenBank/DDBJ databases">
        <title>Tritrichomonas musculus Genome.</title>
        <authorList>
            <person name="Alves-Ferreira E."/>
            <person name="Grigg M."/>
            <person name="Lorenzi H."/>
            <person name="Galac M."/>
        </authorList>
    </citation>
    <scope>NUCLEOTIDE SEQUENCE [LARGE SCALE GENOMIC DNA]</scope>
    <source>
        <strain evidence="4 5">EAF2021</strain>
    </source>
</reference>
<organism evidence="4 5">
    <name type="scientific">Tritrichomonas musculus</name>
    <dbReference type="NCBI Taxonomy" id="1915356"/>
    <lineage>
        <taxon>Eukaryota</taxon>
        <taxon>Metamonada</taxon>
        <taxon>Parabasalia</taxon>
        <taxon>Tritrichomonadida</taxon>
        <taxon>Tritrichomonadidae</taxon>
        <taxon>Tritrichomonas</taxon>
    </lineage>
</organism>
<accession>A0ABR2KU61</accession>
<dbReference type="SUPFAM" id="SSF54695">
    <property type="entry name" value="POZ domain"/>
    <property type="match status" value="1"/>
</dbReference>
<dbReference type="SMART" id="SM00225">
    <property type="entry name" value="BTB"/>
    <property type="match status" value="1"/>
</dbReference>
<dbReference type="Proteomes" id="UP001470230">
    <property type="component" value="Unassembled WGS sequence"/>
</dbReference>
<dbReference type="PANTHER" id="PTHR45632">
    <property type="entry name" value="LD33804P"/>
    <property type="match status" value="1"/>
</dbReference>
<dbReference type="InterPro" id="IPR000210">
    <property type="entry name" value="BTB/POZ_dom"/>
</dbReference>
<keyword evidence="2" id="KW-0677">Repeat</keyword>
<evidence type="ECO:0000256" key="2">
    <source>
        <dbReference type="ARBA" id="ARBA00022737"/>
    </source>
</evidence>
<dbReference type="InterPro" id="IPR011333">
    <property type="entry name" value="SKP1/BTB/POZ_sf"/>
</dbReference>
<comment type="caution">
    <text evidence="4">The sequence shown here is derived from an EMBL/GenBank/DDBJ whole genome shotgun (WGS) entry which is preliminary data.</text>
</comment>
<proteinExistence type="predicted"/>